<dbReference type="EMBL" id="CP013979">
    <property type="protein sequence ID" value="ANJ26712.1"/>
    <property type="molecule type" value="Genomic_DNA"/>
</dbReference>
<feature type="compositionally biased region" description="Acidic residues" evidence="1">
    <location>
        <begin position="7"/>
        <end position="18"/>
    </location>
</feature>
<dbReference type="Proteomes" id="UP000078437">
    <property type="component" value="Chromosome"/>
</dbReference>
<evidence type="ECO:0000313" key="3">
    <source>
        <dbReference type="Proteomes" id="UP000078437"/>
    </source>
</evidence>
<organism evidence="2 3">
    <name type="scientific">Agromyces aureus</name>
    <dbReference type="NCBI Taxonomy" id="453304"/>
    <lineage>
        <taxon>Bacteria</taxon>
        <taxon>Bacillati</taxon>
        <taxon>Actinomycetota</taxon>
        <taxon>Actinomycetes</taxon>
        <taxon>Micrococcales</taxon>
        <taxon>Microbacteriaceae</taxon>
        <taxon>Agromyces</taxon>
    </lineage>
</organism>
<feature type="region of interest" description="Disordered" evidence="1">
    <location>
        <begin position="1"/>
        <end position="39"/>
    </location>
</feature>
<name>A0A191WEQ8_9MICO</name>
<dbReference type="Gene3D" id="1.25.40.10">
    <property type="entry name" value="Tetratricopeptide repeat domain"/>
    <property type="match status" value="1"/>
</dbReference>
<dbReference type="SUPFAM" id="SSF48452">
    <property type="entry name" value="TPR-like"/>
    <property type="match status" value="1"/>
</dbReference>
<dbReference type="KEGG" id="agy:ATC03_08295"/>
<sequence length="291" mass="31155">MLSELEPAADDAADDAVDDAAAVEPADVVPHPVEPARPESARLEPVEQALIDRLWDFADAGASAERFRAASDDPTATPVGRAVMATQLARALGLQGMADEGFQVLDAVPGVFDGDVPAEVRARVALERGRLLVGERPAEAVPELTLAARAAAQAGSVFLVLDALHVLALNDAGHEEEWAAEGLDLLEGRRNARTLRWGIALHHNLGWFKLDAGRAPGALAEFERAVEFADRYGSAEQQQVARWSVGRCLRVLGRTDEALDLQRSLAELRPDDPYVQAEIEALTAGEPTIEA</sequence>
<evidence type="ECO:0000313" key="2">
    <source>
        <dbReference type="EMBL" id="ANJ26712.1"/>
    </source>
</evidence>
<gene>
    <name evidence="2" type="ORF">ATC03_08295</name>
</gene>
<proteinExistence type="predicted"/>
<evidence type="ECO:0000256" key="1">
    <source>
        <dbReference type="SAM" id="MobiDB-lite"/>
    </source>
</evidence>
<accession>A0A191WEQ8</accession>
<reference evidence="3" key="2">
    <citation type="submission" date="2016-01" db="EMBL/GenBank/DDBJ databases">
        <title>Complete genome sequence of Agromyces aureus AR33T and comparison with related organisms.</title>
        <authorList>
            <person name="Corretto E."/>
            <person name="Antonielli L."/>
            <person name="Sessitsch A."/>
            <person name="Brader G."/>
        </authorList>
    </citation>
    <scope>NUCLEOTIDE SEQUENCE [LARGE SCALE GENOMIC DNA]</scope>
    <source>
        <strain evidence="3">AR33</strain>
    </source>
</reference>
<protein>
    <submittedName>
        <fullName evidence="2">Uncharacterized protein</fullName>
    </submittedName>
</protein>
<dbReference type="STRING" id="453304.ATC03_08295"/>
<keyword evidence="3" id="KW-1185">Reference proteome</keyword>
<reference evidence="2 3" key="1">
    <citation type="journal article" date="2016" name="Int. J. Syst. Evol. Microbiol.">
        <title>Agromyces aureus sp. nov., isolated from the rhizosphere of Salix caprea L. grown in a heavy-metal-contaminated soil.</title>
        <authorList>
            <person name="Corretto E."/>
            <person name="Antonielli L."/>
            <person name="Sessitsch A."/>
            <person name="Compant S."/>
            <person name="Gorfer M."/>
            <person name="Kuffner M."/>
            <person name="Brader G."/>
        </authorList>
    </citation>
    <scope>NUCLEOTIDE SEQUENCE [LARGE SCALE GENOMIC DNA]</scope>
    <source>
        <strain evidence="2 3">AR33</strain>
    </source>
</reference>
<dbReference type="InterPro" id="IPR011990">
    <property type="entry name" value="TPR-like_helical_dom_sf"/>
</dbReference>
<dbReference type="AlphaFoldDB" id="A0A191WEQ8"/>
<feature type="compositionally biased region" description="Low complexity" evidence="1">
    <location>
        <begin position="19"/>
        <end position="31"/>
    </location>
</feature>